<gene>
    <name evidence="4" type="ORF">XNOV1_A022821</name>
</gene>
<dbReference type="Pfam" id="PF00059">
    <property type="entry name" value="Lectin_C"/>
    <property type="match status" value="1"/>
</dbReference>
<dbReference type="InterPro" id="IPR001304">
    <property type="entry name" value="C-type_lectin-like"/>
</dbReference>
<dbReference type="Gene3D" id="3.10.100.10">
    <property type="entry name" value="Mannose-Binding Protein A, subunit A"/>
    <property type="match status" value="1"/>
</dbReference>
<dbReference type="InterPro" id="IPR050111">
    <property type="entry name" value="C-type_lectin/snaclec_domain"/>
</dbReference>
<keyword evidence="2" id="KW-0732">Signal</keyword>
<evidence type="ECO:0000313" key="5">
    <source>
        <dbReference type="Proteomes" id="UP001178508"/>
    </source>
</evidence>
<evidence type="ECO:0000256" key="2">
    <source>
        <dbReference type="SAM" id="SignalP"/>
    </source>
</evidence>
<evidence type="ECO:0000313" key="4">
    <source>
        <dbReference type="EMBL" id="CAJ1085707.1"/>
    </source>
</evidence>
<feature type="chain" id="PRO_5043774105" evidence="2">
    <location>
        <begin position="20"/>
        <end position="168"/>
    </location>
</feature>
<dbReference type="PANTHER" id="PTHR22803">
    <property type="entry name" value="MANNOSE, PHOSPHOLIPASE, LECTIN RECEPTOR RELATED"/>
    <property type="match status" value="1"/>
</dbReference>
<dbReference type="Proteomes" id="UP001178508">
    <property type="component" value="Chromosome 23"/>
</dbReference>
<organism evidence="4 5">
    <name type="scientific">Xyrichtys novacula</name>
    <name type="common">Pearly razorfish</name>
    <name type="synonym">Hemipteronotus novacula</name>
    <dbReference type="NCBI Taxonomy" id="13765"/>
    <lineage>
        <taxon>Eukaryota</taxon>
        <taxon>Metazoa</taxon>
        <taxon>Chordata</taxon>
        <taxon>Craniata</taxon>
        <taxon>Vertebrata</taxon>
        <taxon>Euteleostomi</taxon>
        <taxon>Actinopterygii</taxon>
        <taxon>Neopterygii</taxon>
        <taxon>Teleostei</taxon>
        <taxon>Neoteleostei</taxon>
        <taxon>Acanthomorphata</taxon>
        <taxon>Eupercaria</taxon>
        <taxon>Labriformes</taxon>
        <taxon>Labridae</taxon>
        <taxon>Xyrichtys</taxon>
    </lineage>
</organism>
<dbReference type="InterPro" id="IPR016187">
    <property type="entry name" value="CTDL_fold"/>
</dbReference>
<dbReference type="PROSITE" id="PS00615">
    <property type="entry name" value="C_TYPE_LECTIN_1"/>
    <property type="match status" value="1"/>
</dbReference>
<reference evidence="4" key="1">
    <citation type="submission" date="2023-08" db="EMBL/GenBank/DDBJ databases">
        <authorList>
            <person name="Alioto T."/>
            <person name="Alioto T."/>
            <person name="Gomez Garrido J."/>
        </authorList>
    </citation>
    <scope>NUCLEOTIDE SEQUENCE</scope>
</reference>
<dbReference type="CDD" id="cd00037">
    <property type="entry name" value="CLECT"/>
    <property type="match status" value="1"/>
</dbReference>
<dbReference type="InterPro" id="IPR018378">
    <property type="entry name" value="C-type_lectin_CS"/>
</dbReference>
<dbReference type="InterPro" id="IPR016186">
    <property type="entry name" value="C-type_lectin-like/link_sf"/>
</dbReference>
<protein>
    <submittedName>
        <fullName evidence="4">Type-2 ice-structuring protein-like</fullName>
    </submittedName>
</protein>
<dbReference type="PROSITE" id="PS50041">
    <property type="entry name" value="C_TYPE_LECTIN_2"/>
    <property type="match status" value="1"/>
</dbReference>
<evidence type="ECO:0000256" key="1">
    <source>
        <dbReference type="ARBA" id="ARBA00023157"/>
    </source>
</evidence>
<feature type="domain" description="C-type lectin" evidence="3">
    <location>
        <begin position="47"/>
        <end position="165"/>
    </location>
</feature>
<dbReference type="SMART" id="SM00034">
    <property type="entry name" value="CLECT"/>
    <property type="match status" value="1"/>
</dbReference>
<sequence length="168" mass="18684">MKLLAVSALLCAVVALTGAFVLPADEQQELENFLDKRAACTGAWTEFNGRCFRYFPRALTWAAAEKNCQSLGGNLASIQNIEEYHEIQRLIVAGSYNLQLAWVGGNLAHQVTSWLWSDGTRFTYENWCQGDPQNGSGNNCMQVNYSESKCWNDGNCNEVLPFVCSTRA</sequence>
<keyword evidence="1" id="KW-1015">Disulfide bond</keyword>
<accession>A0AAV1HIH6</accession>
<proteinExistence type="predicted"/>
<dbReference type="EMBL" id="OY660886">
    <property type="protein sequence ID" value="CAJ1085707.1"/>
    <property type="molecule type" value="Genomic_DNA"/>
</dbReference>
<dbReference type="AlphaFoldDB" id="A0AAV1HIH6"/>
<evidence type="ECO:0000259" key="3">
    <source>
        <dbReference type="PROSITE" id="PS50041"/>
    </source>
</evidence>
<feature type="signal peptide" evidence="2">
    <location>
        <begin position="1"/>
        <end position="19"/>
    </location>
</feature>
<name>A0AAV1HIH6_XYRNO</name>
<dbReference type="SUPFAM" id="SSF56436">
    <property type="entry name" value="C-type lectin-like"/>
    <property type="match status" value="1"/>
</dbReference>
<keyword evidence="5" id="KW-1185">Reference proteome</keyword>